<proteinExistence type="inferred from homology"/>
<dbReference type="Pfam" id="PF01933">
    <property type="entry name" value="CofD"/>
    <property type="match status" value="1"/>
</dbReference>
<dbReference type="AlphaFoldDB" id="A0A6J7DQQ8"/>
<sequence length="313" mass="32433">MKVVALGGGHGLAVSLRALKSLTSELTAVVTVGDDGGSSGVLRRDHGVLPPGDLRMALVALAAETNQAQLWSQVVAHRFDRGDLTGHPVGNVLLVALMEIFADPVAALDHMGTLLNISGRVLPMCIEPVEIVAGLTNELQWADPISQTQVRGQVALAQTPGRVVSLALEPAEPAVSDHVLEAIAEADVLVLGPGSWFSSVLPHLLVPAIRAAIAQSSARKILTLNLVPQSGETSGFSPANHVEVLAAFAPELTIDYVLADPASVTDVAELNSASVSLGASVVLLPIARADLADGHDVALLASAYDELFARGRI</sequence>
<dbReference type="HAMAP" id="MF_00973">
    <property type="entry name" value="Gluconeogen_factor"/>
    <property type="match status" value="1"/>
</dbReference>
<dbReference type="PANTHER" id="PTHR30135:SF3">
    <property type="entry name" value="GLUCONEOGENESIS FACTOR-RELATED"/>
    <property type="match status" value="1"/>
</dbReference>
<dbReference type="CDD" id="cd07187">
    <property type="entry name" value="YvcK_like"/>
    <property type="match status" value="1"/>
</dbReference>
<organism evidence="2">
    <name type="scientific">freshwater metagenome</name>
    <dbReference type="NCBI Taxonomy" id="449393"/>
    <lineage>
        <taxon>unclassified sequences</taxon>
        <taxon>metagenomes</taxon>
        <taxon>ecological metagenomes</taxon>
    </lineage>
</organism>
<dbReference type="SUPFAM" id="SSF142338">
    <property type="entry name" value="CofD-like"/>
    <property type="match status" value="1"/>
</dbReference>
<name>A0A6J7DQQ8_9ZZZZ</name>
<protein>
    <submittedName>
        <fullName evidence="2">Unannotated protein</fullName>
    </submittedName>
</protein>
<dbReference type="NCBIfam" id="TIGR01826">
    <property type="entry name" value="CofD_related"/>
    <property type="match status" value="1"/>
</dbReference>
<reference evidence="2" key="1">
    <citation type="submission" date="2020-05" db="EMBL/GenBank/DDBJ databases">
        <authorList>
            <person name="Chiriac C."/>
            <person name="Salcher M."/>
            <person name="Ghai R."/>
            <person name="Kavagutti S V."/>
        </authorList>
    </citation>
    <scope>NUCLEOTIDE SEQUENCE</scope>
</reference>
<keyword evidence="1" id="KW-0963">Cytoplasm</keyword>
<dbReference type="InterPro" id="IPR010119">
    <property type="entry name" value="Gluconeogen_factor"/>
</dbReference>
<dbReference type="InterPro" id="IPR038136">
    <property type="entry name" value="CofD-like_dom_sf"/>
</dbReference>
<dbReference type="Gene3D" id="3.40.50.10680">
    <property type="entry name" value="CofD-like domains"/>
    <property type="match status" value="1"/>
</dbReference>
<evidence type="ECO:0000313" key="2">
    <source>
        <dbReference type="EMBL" id="CAB4869633.1"/>
    </source>
</evidence>
<dbReference type="GO" id="GO:0043743">
    <property type="term" value="F:LPPG:FO 2-phospho-L-lactate transferase activity"/>
    <property type="evidence" value="ECO:0007669"/>
    <property type="project" value="InterPro"/>
</dbReference>
<gene>
    <name evidence="2" type="ORF">UFOPK3401_00728</name>
</gene>
<dbReference type="EMBL" id="CAFBLM010000026">
    <property type="protein sequence ID" value="CAB4869633.1"/>
    <property type="molecule type" value="Genomic_DNA"/>
</dbReference>
<accession>A0A6J7DQQ8</accession>
<dbReference type="InterPro" id="IPR002882">
    <property type="entry name" value="CofD"/>
</dbReference>
<evidence type="ECO:0000256" key="1">
    <source>
        <dbReference type="ARBA" id="ARBA00022490"/>
    </source>
</evidence>
<dbReference type="PANTHER" id="PTHR30135">
    <property type="entry name" value="UNCHARACTERIZED PROTEIN YVCK-RELATED"/>
    <property type="match status" value="1"/>
</dbReference>